<accession>A0A0F9GUM9</accession>
<organism evidence="1">
    <name type="scientific">marine sediment metagenome</name>
    <dbReference type="NCBI Taxonomy" id="412755"/>
    <lineage>
        <taxon>unclassified sequences</taxon>
        <taxon>metagenomes</taxon>
        <taxon>ecological metagenomes</taxon>
    </lineage>
</organism>
<dbReference type="EMBL" id="LAZR01016902">
    <property type="protein sequence ID" value="KKM02540.1"/>
    <property type="molecule type" value="Genomic_DNA"/>
</dbReference>
<name>A0A0F9GUM9_9ZZZZ</name>
<gene>
    <name evidence="1" type="ORF">LCGC14_1783410</name>
</gene>
<dbReference type="AlphaFoldDB" id="A0A0F9GUM9"/>
<evidence type="ECO:0000313" key="1">
    <source>
        <dbReference type="EMBL" id="KKM02540.1"/>
    </source>
</evidence>
<sequence>MTIADAYWAWQDILRYETSDTSAADRAYMIKVNHGLPLDEAIDLSNELHPKAIAEVRSAALYHIADEVSSIIDHAANTMPDVVPYGDEQPFPVGLIVWESPSDVDCLWDCGVPHPAFAGLWTSGPWGTAFTFFVKGQVGNIGVPMHVAKTVEAEYGRTVTDSWMRWIYAFWTFLSQELIVMGKARSPRAVRHHARRQGCAEPLIRVVRLRRIHKKAFDSEDGTAVEWSHRWMVRGHWRNQPYPREGRVRPKWIMPYVKGPEDKPFEAPRPTIFDVSR</sequence>
<protein>
    <submittedName>
        <fullName evidence="1">Uncharacterized protein</fullName>
    </submittedName>
</protein>
<reference evidence="1" key="1">
    <citation type="journal article" date="2015" name="Nature">
        <title>Complex archaea that bridge the gap between prokaryotes and eukaryotes.</title>
        <authorList>
            <person name="Spang A."/>
            <person name="Saw J.H."/>
            <person name="Jorgensen S.L."/>
            <person name="Zaremba-Niedzwiedzka K."/>
            <person name="Martijn J."/>
            <person name="Lind A.E."/>
            <person name="van Eijk R."/>
            <person name="Schleper C."/>
            <person name="Guy L."/>
            <person name="Ettema T.J."/>
        </authorList>
    </citation>
    <scope>NUCLEOTIDE SEQUENCE</scope>
</reference>
<comment type="caution">
    <text evidence="1">The sequence shown here is derived from an EMBL/GenBank/DDBJ whole genome shotgun (WGS) entry which is preliminary data.</text>
</comment>
<proteinExistence type="predicted"/>